<dbReference type="SUPFAM" id="SSF53850">
    <property type="entry name" value="Periplasmic binding protein-like II"/>
    <property type="match status" value="1"/>
</dbReference>
<dbReference type="EMBL" id="JXCY01000002">
    <property type="protein sequence ID" value="KOY77103.1"/>
    <property type="molecule type" value="Genomic_DNA"/>
</dbReference>
<proteinExistence type="inferred from homology"/>
<dbReference type="Proteomes" id="UP000037778">
    <property type="component" value="Unassembled WGS sequence"/>
</dbReference>
<name>A0A0M9DCY4_9LACO</name>
<dbReference type="PANTHER" id="PTHR30429:SF3">
    <property type="entry name" value="LIPOPROTEIN"/>
    <property type="match status" value="1"/>
</dbReference>
<keyword evidence="4" id="KW-0564">Palmitate</keyword>
<dbReference type="Gene3D" id="3.40.190.10">
    <property type="entry name" value="Periplasmic binding protein-like II"/>
    <property type="match status" value="2"/>
</dbReference>
<dbReference type="AlphaFoldDB" id="A0A0M9DCY4"/>
<keyword evidence="5 6" id="KW-0449">Lipoprotein</keyword>
<dbReference type="GO" id="GO:0016020">
    <property type="term" value="C:membrane"/>
    <property type="evidence" value="ECO:0007669"/>
    <property type="project" value="UniProtKB-SubCell"/>
</dbReference>
<gene>
    <name evidence="8" type="ORF">RZ71_10110</name>
</gene>
<protein>
    <recommendedName>
        <fullName evidence="6">Lipoprotein</fullName>
    </recommendedName>
</protein>
<organism evidence="8 9">
    <name type="scientific">Apilactobacillus kunkeei</name>
    <dbReference type="NCBI Taxonomy" id="148814"/>
    <lineage>
        <taxon>Bacteria</taxon>
        <taxon>Bacillati</taxon>
        <taxon>Bacillota</taxon>
        <taxon>Bacilli</taxon>
        <taxon>Lactobacillales</taxon>
        <taxon>Lactobacillaceae</taxon>
        <taxon>Apilactobacillus</taxon>
    </lineage>
</organism>
<dbReference type="RefSeq" id="WP_053791412.1">
    <property type="nucleotide sequence ID" value="NZ_JXCY01000002.1"/>
</dbReference>
<sequence>MSQKSSHNKKKVASLSAILVAILVVILGFIIVSGHNKSGESAKGKKVVTVGIIGSNDVPIWKQVNKELASKHIYADVKVFSDGEALNQATNSGQIDINSFQHYAFLHQEVSQKNYKLTAIGNTYIQPLNIYSKKIKNVKNLKEGDKIAIPNNPTNAGRALKVLEKAGLIKTNPAKGYSPTVSDITSNPKKLQIIEVDPAAIIKLLPNFAAGITNSNFVQANHLNPSKDSIFAIAPNINDSYNKPWINILVTKTSEENNKTYKEVVNAYHSKAVYDLIEKEYKGVSLPAFKY</sequence>
<evidence type="ECO:0000256" key="7">
    <source>
        <dbReference type="SAM" id="Phobius"/>
    </source>
</evidence>
<evidence type="ECO:0000256" key="4">
    <source>
        <dbReference type="ARBA" id="ARBA00023139"/>
    </source>
</evidence>
<evidence type="ECO:0000256" key="2">
    <source>
        <dbReference type="ARBA" id="ARBA00022729"/>
    </source>
</evidence>
<dbReference type="Pfam" id="PF03180">
    <property type="entry name" value="Lipoprotein_9"/>
    <property type="match status" value="1"/>
</dbReference>
<evidence type="ECO:0000256" key="5">
    <source>
        <dbReference type="ARBA" id="ARBA00023288"/>
    </source>
</evidence>
<keyword evidence="9" id="KW-1185">Reference proteome</keyword>
<keyword evidence="2" id="KW-0732">Signal</keyword>
<evidence type="ECO:0000256" key="3">
    <source>
        <dbReference type="ARBA" id="ARBA00023136"/>
    </source>
</evidence>
<comment type="subcellular location">
    <subcellularLocation>
        <location evidence="1">Membrane</location>
        <topology evidence="1">Lipid-anchor</topology>
    </subcellularLocation>
</comment>
<comment type="similarity">
    <text evidence="6">Belongs to the nlpA lipoprotein family.</text>
</comment>
<evidence type="ECO:0000313" key="9">
    <source>
        <dbReference type="Proteomes" id="UP000037778"/>
    </source>
</evidence>
<dbReference type="PATRIC" id="fig|148814.8.peg.205"/>
<evidence type="ECO:0000313" key="8">
    <source>
        <dbReference type="EMBL" id="KOY77103.1"/>
    </source>
</evidence>
<dbReference type="PIRSF" id="PIRSF002854">
    <property type="entry name" value="MetQ"/>
    <property type="match status" value="1"/>
</dbReference>
<dbReference type="PANTHER" id="PTHR30429">
    <property type="entry name" value="D-METHIONINE-BINDING LIPOPROTEIN METQ"/>
    <property type="match status" value="1"/>
</dbReference>
<evidence type="ECO:0000256" key="6">
    <source>
        <dbReference type="PIRNR" id="PIRNR002854"/>
    </source>
</evidence>
<reference evidence="8 9" key="1">
    <citation type="journal article" date="2015" name="Genome Biol. Evol.">
        <title>Functionally Structured Genomes in Lactobacillus kunkeei Colonizing the Honey Crop and Food Products of Honeybees and Stingless Bees.</title>
        <authorList>
            <person name="Tamarit D."/>
            <person name="Ellegaard K.M."/>
            <person name="Wikander J."/>
            <person name="Olofsson T."/>
            <person name="Vasquez A."/>
            <person name="Andersson S.G."/>
        </authorList>
    </citation>
    <scope>NUCLEOTIDE SEQUENCE [LARGE SCALE GENOMIC DNA]</scope>
    <source>
        <strain evidence="8 9">LAko</strain>
    </source>
</reference>
<evidence type="ECO:0000256" key="1">
    <source>
        <dbReference type="ARBA" id="ARBA00004635"/>
    </source>
</evidence>
<keyword evidence="7" id="KW-0812">Transmembrane</keyword>
<dbReference type="InterPro" id="IPR004872">
    <property type="entry name" value="Lipoprotein_NlpA"/>
</dbReference>
<keyword evidence="3 7" id="KW-0472">Membrane</keyword>
<keyword evidence="7" id="KW-1133">Transmembrane helix</keyword>
<comment type="caution">
    <text evidence="8">The sequence shown here is derived from an EMBL/GenBank/DDBJ whole genome shotgun (WGS) entry which is preliminary data.</text>
</comment>
<feature type="transmembrane region" description="Helical" evidence="7">
    <location>
        <begin position="12"/>
        <end position="32"/>
    </location>
</feature>
<accession>A0A0M9DCY4</accession>